<dbReference type="RefSeq" id="WP_128208019.1">
    <property type="nucleotide sequence ID" value="NZ_JBHRSO010000013.1"/>
</dbReference>
<dbReference type="PANTHER" id="PTHR33164:SF43">
    <property type="entry name" value="HTH-TYPE TRANSCRIPTIONAL REPRESSOR YETL"/>
    <property type="match status" value="1"/>
</dbReference>
<dbReference type="GO" id="GO:0006950">
    <property type="term" value="P:response to stress"/>
    <property type="evidence" value="ECO:0007669"/>
    <property type="project" value="TreeGrafter"/>
</dbReference>
<dbReference type="InterPro" id="IPR039422">
    <property type="entry name" value="MarR/SlyA-like"/>
</dbReference>
<accession>A0A443JR95</accession>
<dbReference type="GO" id="GO:0003700">
    <property type="term" value="F:DNA-binding transcription factor activity"/>
    <property type="evidence" value="ECO:0007669"/>
    <property type="project" value="InterPro"/>
</dbReference>
<dbReference type="PANTHER" id="PTHR33164">
    <property type="entry name" value="TRANSCRIPTIONAL REGULATOR, MARR FAMILY"/>
    <property type="match status" value="1"/>
</dbReference>
<dbReference type="InterPro" id="IPR000835">
    <property type="entry name" value="HTH_MarR-typ"/>
</dbReference>
<organism evidence="2 3">
    <name type="scientific">Paenirhodobacter populi</name>
    <dbReference type="NCBI Taxonomy" id="2306993"/>
    <lineage>
        <taxon>Bacteria</taxon>
        <taxon>Pseudomonadati</taxon>
        <taxon>Pseudomonadota</taxon>
        <taxon>Alphaproteobacteria</taxon>
        <taxon>Rhodobacterales</taxon>
        <taxon>Rhodobacter group</taxon>
        <taxon>Paenirhodobacter</taxon>
    </lineage>
</organism>
<reference evidence="2 3" key="2">
    <citation type="submission" date="2019-01" db="EMBL/GenBank/DDBJ databases">
        <authorList>
            <person name="Li Y."/>
        </authorList>
    </citation>
    <scope>NUCLEOTIDE SEQUENCE [LARGE SCALE GENOMIC DNA]</scope>
    <source>
        <strain evidence="2 3">SK2B-1</strain>
    </source>
</reference>
<evidence type="ECO:0000313" key="3">
    <source>
        <dbReference type="Proteomes" id="UP000284476"/>
    </source>
</evidence>
<dbReference type="Pfam" id="PF12802">
    <property type="entry name" value="MarR_2"/>
    <property type="match status" value="1"/>
</dbReference>
<dbReference type="InterPro" id="IPR036388">
    <property type="entry name" value="WH-like_DNA-bd_sf"/>
</dbReference>
<proteinExistence type="predicted"/>
<dbReference type="Gene3D" id="1.10.10.10">
    <property type="entry name" value="Winged helix-like DNA-binding domain superfamily/Winged helix DNA-binding domain"/>
    <property type="match status" value="1"/>
</dbReference>
<evidence type="ECO:0000313" key="2">
    <source>
        <dbReference type="EMBL" id="RWR23035.1"/>
    </source>
</evidence>
<comment type="caution">
    <text evidence="2">The sequence shown here is derived from an EMBL/GenBank/DDBJ whole genome shotgun (WGS) entry which is preliminary data.</text>
</comment>
<sequence length="143" mass="15662">MTKDMAPLLGYRLKLAQHALHRRMEEALRPLGLSPAQYAVLAELNARPDQANADLAERAFITPQSMQGVLKGLEVAGLVERRQDSRHGRRQLARLTVLGHGTADAANIAVMEVEIRLEAAVAPAELGEAVQMMERLHKAMIAP</sequence>
<feature type="domain" description="HTH marR-type" evidence="1">
    <location>
        <begin position="6"/>
        <end position="138"/>
    </location>
</feature>
<dbReference type="PROSITE" id="PS50995">
    <property type="entry name" value="HTH_MARR_2"/>
    <property type="match status" value="1"/>
</dbReference>
<dbReference type="SMART" id="SM00347">
    <property type="entry name" value="HTH_MARR"/>
    <property type="match status" value="1"/>
</dbReference>
<reference evidence="2 3" key="1">
    <citation type="submission" date="2019-01" db="EMBL/GenBank/DDBJ databases">
        <title>Sinorhodobacter populi sp. nov. isolated from the symptomatic bark tissue of Populus euramericana canker.</title>
        <authorList>
            <person name="Xu G."/>
        </authorList>
    </citation>
    <scope>NUCLEOTIDE SEQUENCE [LARGE SCALE GENOMIC DNA]</scope>
    <source>
        <strain evidence="2 3">SK2B-1</strain>
    </source>
</reference>
<dbReference type="InterPro" id="IPR036390">
    <property type="entry name" value="WH_DNA-bd_sf"/>
</dbReference>
<dbReference type="EMBL" id="SAUZ01000004">
    <property type="protein sequence ID" value="RWR23035.1"/>
    <property type="molecule type" value="Genomic_DNA"/>
</dbReference>
<name>A0A443JR95_9RHOB</name>
<dbReference type="SUPFAM" id="SSF46785">
    <property type="entry name" value="Winged helix' DNA-binding domain"/>
    <property type="match status" value="1"/>
</dbReference>
<dbReference type="AlphaFoldDB" id="A0A443JR95"/>
<gene>
    <name evidence="2" type="ORF">D2T30_05260</name>
</gene>
<protein>
    <submittedName>
        <fullName evidence="2">MarR family transcriptional regulator</fullName>
    </submittedName>
</protein>
<evidence type="ECO:0000259" key="1">
    <source>
        <dbReference type="PROSITE" id="PS50995"/>
    </source>
</evidence>
<dbReference type="Proteomes" id="UP000284476">
    <property type="component" value="Unassembled WGS sequence"/>
</dbReference>